<dbReference type="Pfam" id="PF00175">
    <property type="entry name" value="NAD_binding_1"/>
    <property type="match status" value="1"/>
</dbReference>
<comment type="cofactor">
    <cofactor evidence="1">
        <name>FAD</name>
        <dbReference type="ChEBI" id="CHEBI:57692"/>
    </cofactor>
</comment>
<keyword evidence="12 14" id="KW-0472">Membrane</keyword>
<keyword evidence="10" id="KW-0408">Iron</keyword>
<evidence type="ECO:0000256" key="9">
    <source>
        <dbReference type="ARBA" id="ARBA00023002"/>
    </source>
</evidence>
<evidence type="ECO:0000313" key="17">
    <source>
        <dbReference type="Proteomes" id="UP000604117"/>
    </source>
</evidence>
<keyword evidence="11" id="KW-0411">Iron-sulfur</keyword>
<comment type="caution">
    <text evidence="16">The sequence shown here is derived from an EMBL/GenBank/DDBJ whole genome shotgun (WGS) entry which is preliminary data.</text>
</comment>
<evidence type="ECO:0000256" key="1">
    <source>
        <dbReference type="ARBA" id="ARBA00001974"/>
    </source>
</evidence>
<dbReference type="PANTHER" id="PTHR47354">
    <property type="entry name" value="NADH OXIDOREDUCTASE HCR"/>
    <property type="match status" value="1"/>
</dbReference>
<evidence type="ECO:0000256" key="4">
    <source>
        <dbReference type="ARBA" id="ARBA00022692"/>
    </source>
</evidence>
<sequence length="477" mass="52182">MRDYPTGAVVAGRRRTGDPPTRSDGRPAPAPAPVNVPARRGGAGRRLLLLIFWAGLVLAVLPWWLTTPAGSLSDSGAVALAAGRIVGLVAGYVMLVQIVLMSRLRLLDRLAGEELMTRWHRDIGGALIVAVLAHMALILVGYGALDGVNPLVEARVLATGVPDMLTAFLSAGILTAVGLFSVRAVRHAMPYEMWRWLHMSTYLVLYLSFGHQFSLGQQLFKPGVVRTGWLAAYVGVAVLLAYGRVIAPLVFNLRYALRVADVVAEGPDTISIYLTGRRLDRLKVLGGQWFRFRFLARGLWWQSHPFSVSAAQNGRWLRLTVKVVGAFTRELRELESGARVFAVGPRGSFTAARRTAARSLLIAGGIGITPIRAMLEELPPGATLIYRASTPADVVLQREIDWLARARDVDVWYVIGARTDPGPRQVMSPTGLHQLVPDLERRDVWLCGPPGFVEATQKLVRRSGVPRKKIHLAAFEL</sequence>
<feature type="domain" description="FAD-binding FR-type" evidence="15">
    <location>
        <begin position="252"/>
        <end position="352"/>
    </location>
</feature>
<dbReference type="SUPFAM" id="SSF52343">
    <property type="entry name" value="Ferredoxin reductase-like, C-terminal NADP-linked domain"/>
    <property type="match status" value="1"/>
</dbReference>
<keyword evidence="3" id="KW-0285">Flavoprotein</keyword>
<evidence type="ECO:0000256" key="2">
    <source>
        <dbReference type="ARBA" id="ARBA00004141"/>
    </source>
</evidence>
<dbReference type="Gene3D" id="3.40.50.80">
    <property type="entry name" value="Nucleotide-binding domain of ferredoxin-NADP reductase (FNR) module"/>
    <property type="match status" value="1"/>
</dbReference>
<evidence type="ECO:0000256" key="3">
    <source>
        <dbReference type="ARBA" id="ARBA00022630"/>
    </source>
</evidence>
<feature type="transmembrane region" description="Helical" evidence="14">
    <location>
        <begin position="47"/>
        <end position="65"/>
    </location>
</feature>
<gene>
    <name evidence="16" type="ORF">Asi02nite_64700</name>
</gene>
<dbReference type="Pfam" id="PF08022">
    <property type="entry name" value="FAD_binding_8"/>
    <property type="match status" value="1"/>
</dbReference>
<keyword evidence="4 14" id="KW-0812">Transmembrane</keyword>
<keyword evidence="9" id="KW-0560">Oxidoreductase</keyword>
<dbReference type="PRINTS" id="PR00410">
    <property type="entry name" value="PHEHYDRXLASE"/>
</dbReference>
<evidence type="ECO:0000256" key="6">
    <source>
        <dbReference type="ARBA" id="ARBA00022723"/>
    </source>
</evidence>
<dbReference type="Pfam" id="PF01794">
    <property type="entry name" value="Ferric_reduct"/>
    <property type="match status" value="1"/>
</dbReference>
<feature type="region of interest" description="Disordered" evidence="13">
    <location>
        <begin position="1"/>
        <end position="37"/>
    </location>
</feature>
<dbReference type="Proteomes" id="UP000604117">
    <property type="component" value="Unassembled WGS sequence"/>
</dbReference>
<evidence type="ECO:0000256" key="7">
    <source>
        <dbReference type="ARBA" id="ARBA00022827"/>
    </source>
</evidence>
<keyword evidence="7" id="KW-0274">FAD</keyword>
<feature type="transmembrane region" description="Helical" evidence="14">
    <location>
        <begin position="194"/>
        <end position="210"/>
    </location>
</feature>
<dbReference type="SUPFAM" id="SSF63380">
    <property type="entry name" value="Riboflavin synthase domain-like"/>
    <property type="match status" value="1"/>
</dbReference>
<dbReference type="PROSITE" id="PS51384">
    <property type="entry name" value="FAD_FR"/>
    <property type="match status" value="1"/>
</dbReference>
<proteinExistence type="predicted"/>
<evidence type="ECO:0000256" key="14">
    <source>
        <dbReference type="SAM" id="Phobius"/>
    </source>
</evidence>
<feature type="transmembrane region" description="Helical" evidence="14">
    <location>
        <begin position="123"/>
        <end position="144"/>
    </location>
</feature>
<protein>
    <submittedName>
        <fullName evidence="16">Ferric reductase</fullName>
    </submittedName>
</protein>
<dbReference type="InterPro" id="IPR013112">
    <property type="entry name" value="FAD-bd_8"/>
</dbReference>
<feature type="transmembrane region" description="Helical" evidence="14">
    <location>
        <begin position="77"/>
        <end position="102"/>
    </location>
</feature>
<reference evidence="16 17" key="1">
    <citation type="submission" date="2021-01" db="EMBL/GenBank/DDBJ databases">
        <title>Whole genome shotgun sequence of Asanoa siamensis NBRC 107932.</title>
        <authorList>
            <person name="Komaki H."/>
            <person name="Tamura T."/>
        </authorList>
    </citation>
    <scope>NUCLEOTIDE SEQUENCE [LARGE SCALE GENOMIC DNA]</scope>
    <source>
        <strain evidence="16 17">NBRC 107932</strain>
    </source>
</reference>
<evidence type="ECO:0000256" key="11">
    <source>
        <dbReference type="ARBA" id="ARBA00023014"/>
    </source>
</evidence>
<evidence type="ECO:0000256" key="8">
    <source>
        <dbReference type="ARBA" id="ARBA00022989"/>
    </source>
</evidence>
<dbReference type="InterPro" id="IPR017927">
    <property type="entry name" value="FAD-bd_FR_type"/>
</dbReference>
<evidence type="ECO:0000256" key="13">
    <source>
        <dbReference type="SAM" id="MobiDB-lite"/>
    </source>
</evidence>
<feature type="transmembrane region" description="Helical" evidence="14">
    <location>
        <begin position="230"/>
        <end position="251"/>
    </location>
</feature>
<dbReference type="InterPro" id="IPR001433">
    <property type="entry name" value="OxRdtase_FAD/NAD-bd"/>
</dbReference>
<evidence type="ECO:0000259" key="15">
    <source>
        <dbReference type="PROSITE" id="PS51384"/>
    </source>
</evidence>
<keyword evidence="17" id="KW-1185">Reference proteome</keyword>
<organism evidence="16 17">
    <name type="scientific">Asanoa siamensis</name>
    <dbReference type="NCBI Taxonomy" id="926357"/>
    <lineage>
        <taxon>Bacteria</taxon>
        <taxon>Bacillati</taxon>
        <taxon>Actinomycetota</taxon>
        <taxon>Actinomycetes</taxon>
        <taxon>Micromonosporales</taxon>
        <taxon>Micromonosporaceae</taxon>
        <taxon>Asanoa</taxon>
    </lineage>
</organism>
<feature type="compositionally biased region" description="Basic and acidic residues" evidence="13">
    <location>
        <begin position="15"/>
        <end position="25"/>
    </location>
</feature>
<comment type="subcellular location">
    <subcellularLocation>
        <location evidence="2">Membrane</location>
        <topology evidence="2">Multi-pass membrane protein</topology>
    </subcellularLocation>
</comment>
<keyword evidence="6" id="KW-0479">Metal-binding</keyword>
<evidence type="ECO:0000256" key="5">
    <source>
        <dbReference type="ARBA" id="ARBA00022714"/>
    </source>
</evidence>
<accession>A0ABQ4D083</accession>
<evidence type="ECO:0000256" key="10">
    <source>
        <dbReference type="ARBA" id="ARBA00023004"/>
    </source>
</evidence>
<keyword evidence="5" id="KW-0001">2Fe-2S</keyword>
<dbReference type="InterPro" id="IPR013130">
    <property type="entry name" value="Fe3_Rdtase_TM_dom"/>
</dbReference>
<evidence type="ECO:0000256" key="12">
    <source>
        <dbReference type="ARBA" id="ARBA00023136"/>
    </source>
</evidence>
<keyword evidence="8 14" id="KW-1133">Transmembrane helix</keyword>
<dbReference type="EMBL" id="BONE01000074">
    <property type="protein sequence ID" value="GIF76952.1"/>
    <property type="molecule type" value="Genomic_DNA"/>
</dbReference>
<dbReference type="PANTHER" id="PTHR47354:SF8">
    <property type="entry name" value="1,2-PHENYLACETYL-COA EPOXIDASE, SUBUNIT E"/>
    <property type="match status" value="1"/>
</dbReference>
<feature type="transmembrane region" description="Helical" evidence="14">
    <location>
        <begin position="164"/>
        <end position="182"/>
    </location>
</feature>
<evidence type="ECO:0000313" key="16">
    <source>
        <dbReference type="EMBL" id="GIF76952.1"/>
    </source>
</evidence>
<dbReference type="InterPro" id="IPR039261">
    <property type="entry name" value="FNR_nucleotide-bd"/>
</dbReference>
<name>A0ABQ4D083_9ACTN</name>
<dbReference type="Gene3D" id="2.40.30.10">
    <property type="entry name" value="Translation factors"/>
    <property type="match status" value="1"/>
</dbReference>
<dbReference type="InterPro" id="IPR017938">
    <property type="entry name" value="Riboflavin_synthase-like_b-brl"/>
</dbReference>
<dbReference type="InterPro" id="IPR050415">
    <property type="entry name" value="MRET"/>
</dbReference>